<dbReference type="Gene3D" id="2.60.200.30">
    <property type="entry name" value="Probable inorganic polyphosphate/atp-NAD kinase, domain 2"/>
    <property type="match status" value="1"/>
</dbReference>
<proteinExistence type="inferred from homology"/>
<keyword evidence="2 5" id="KW-0418">Kinase</keyword>
<dbReference type="InterPro" id="IPR017437">
    <property type="entry name" value="ATP-NAD_kinase_PpnK-typ_C"/>
</dbReference>
<keyword evidence="1 5" id="KW-0808">Transferase</keyword>
<sequence length="286" mass="30779">MQISSVGLFGRYKDPDVSTTLDALRKHLENRDISVYIGDTTADNISGTRIEDSGLSVAETIDLAVVVGGDGTMLHVARSLASYALPMIGINLGRLGFLTDLSADRMHEGLDELLRGEFTVDERIMLQVQISNGRDNLNESIALNDVTLSKGNTGRMIEFETHVNSEPVGRTRGDGVIISTPTGSTAYALSAGGPILHPLLPAIVFAPICPHTLGHRPMVLDDSSIIELEILDLAGADGNVFIDGLKQLAVSGNEIIRISRAETVTRMVRINSHNHFTALRSKLGWG</sequence>
<evidence type="ECO:0000256" key="1">
    <source>
        <dbReference type="ARBA" id="ARBA00022679"/>
    </source>
</evidence>
<dbReference type="InterPro" id="IPR016064">
    <property type="entry name" value="NAD/diacylglycerol_kinase_sf"/>
</dbReference>
<evidence type="ECO:0000256" key="2">
    <source>
        <dbReference type="ARBA" id="ARBA00022777"/>
    </source>
</evidence>
<dbReference type="Gene3D" id="3.40.50.10330">
    <property type="entry name" value="Probable inorganic polyphosphate/atp-NAD kinase, domain 1"/>
    <property type="match status" value="1"/>
</dbReference>
<dbReference type="Pfam" id="PF01513">
    <property type="entry name" value="NAD_kinase"/>
    <property type="match status" value="1"/>
</dbReference>
<dbReference type="EC" id="2.7.1.23" evidence="5"/>
<accession>A0A160TS89</accession>
<dbReference type="InterPro" id="IPR002504">
    <property type="entry name" value="NADK"/>
</dbReference>
<gene>
    <name evidence="5" type="ORF">MGWOODY_XGa1145</name>
</gene>
<dbReference type="PANTHER" id="PTHR20275">
    <property type="entry name" value="NAD KINASE"/>
    <property type="match status" value="1"/>
</dbReference>
<keyword evidence="3" id="KW-0521">NADP</keyword>
<dbReference type="GO" id="GO:0006741">
    <property type="term" value="P:NADP+ biosynthetic process"/>
    <property type="evidence" value="ECO:0007669"/>
    <property type="project" value="InterPro"/>
</dbReference>
<dbReference type="InterPro" id="IPR017438">
    <property type="entry name" value="ATP-NAD_kinase_N"/>
</dbReference>
<name>A0A160TS89_9ZZZZ</name>
<evidence type="ECO:0000313" key="5">
    <source>
        <dbReference type="EMBL" id="CUS52199.1"/>
    </source>
</evidence>
<dbReference type="Pfam" id="PF20143">
    <property type="entry name" value="NAD_kinase_C"/>
    <property type="match status" value="1"/>
</dbReference>
<keyword evidence="4" id="KW-0520">NAD</keyword>
<reference evidence="5" key="1">
    <citation type="submission" date="2015-10" db="EMBL/GenBank/DDBJ databases">
        <authorList>
            <person name="Gilbert D.G."/>
        </authorList>
    </citation>
    <scope>NUCLEOTIDE SEQUENCE</scope>
</reference>
<dbReference type="AlphaFoldDB" id="A0A160TS89"/>
<dbReference type="EMBL" id="CZRL01000077">
    <property type="protein sequence ID" value="CUS52199.1"/>
    <property type="molecule type" value="Genomic_DNA"/>
</dbReference>
<protein>
    <submittedName>
        <fullName evidence="5">NAD kinase</fullName>
        <ecNumber evidence="5">2.7.1.23</ecNumber>
    </submittedName>
</protein>
<evidence type="ECO:0000256" key="4">
    <source>
        <dbReference type="ARBA" id="ARBA00023027"/>
    </source>
</evidence>
<dbReference type="SUPFAM" id="SSF111331">
    <property type="entry name" value="NAD kinase/diacylglycerol kinase-like"/>
    <property type="match status" value="1"/>
</dbReference>
<dbReference type="GO" id="GO:0019674">
    <property type="term" value="P:NAD+ metabolic process"/>
    <property type="evidence" value="ECO:0007669"/>
    <property type="project" value="InterPro"/>
</dbReference>
<dbReference type="PANTHER" id="PTHR20275:SF0">
    <property type="entry name" value="NAD KINASE"/>
    <property type="match status" value="1"/>
</dbReference>
<dbReference type="GO" id="GO:0003951">
    <property type="term" value="F:NAD+ kinase activity"/>
    <property type="evidence" value="ECO:0007669"/>
    <property type="project" value="UniProtKB-EC"/>
</dbReference>
<organism evidence="5">
    <name type="scientific">hydrothermal vent metagenome</name>
    <dbReference type="NCBI Taxonomy" id="652676"/>
    <lineage>
        <taxon>unclassified sequences</taxon>
        <taxon>metagenomes</taxon>
        <taxon>ecological metagenomes</taxon>
    </lineage>
</organism>
<evidence type="ECO:0000256" key="3">
    <source>
        <dbReference type="ARBA" id="ARBA00022857"/>
    </source>
</evidence>
<dbReference type="HAMAP" id="MF_00361">
    <property type="entry name" value="NAD_kinase"/>
    <property type="match status" value="1"/>
</dbReference>